<dbReference type="InterPro" id="IPR036654">
    <property type="entry name" value="DNA_pol_III_psi_sf"/>
</dbReference>
<dbReference type="Gene3D" id="3.40.50.10220">
    <property type="entry name" value="DNA polymerase III, psi subunit"/>
    <property type="match status" value="1"/>
</dbReference>
<dbReference type="Pfam" id="PF03603">
    <property type="entry name" value="DNA_III_psi"/>
    <property type="match status" value="1"/>
</dbReference>
<proteinExistence type="predicted"/>
<dbReference type="Proteomes" id="UP000094070">
    <property type="component" value="Unassembled WGS sequence"/>
</dbReference>
<reference evidence="2 3" key="1">
    <citation type="journal article" date="2012" name="Science">
        <title>Ecological populations of bacteria act as socially cohesive units of antibiotic production and resistance.</title>
        <authorList>
            <person name="Cordero O.X."/>
            <person name="Wildschutte H."/>
            <person name="Kirkup B."/>
            <person name="Proehl S."/>
            <person name="Ngo L."/>
            <person name="Hussain F."/>
            <person name="Le Roux F."/>
            <person name="Mincer T."/>
            <person name="Polz M.F."/>
        </authorList>
    </citation>
    <scope>NUCLEOTIDE SEQUENCE [LARGE SCALE GENOMIC DNA]</scope>
    <source>
        <strain evidence="2 3">1S-45</strain>
    </source>
</reference>
<gene>
    <name evidence="2" type="ORF">A1QC_07990</name>
</gene>
<dbReference type="AlphaFoldDB" id="A0A1E5E2R9"/>
<dbReference type="RefSeq" id="WP_017023836.1">
    <property type="nucleotide sequence ID" value="NZ_AJYK02000057.1"/>
</dbReference>
<evidence type="ECO:0000313" key="2">
    <source>
        <dbReference type="EMBL" id="OEF25848.1"/>
    </source>
</evidence>
<dbReference type="GO" id="GO:0006260">
    <property type="term" value="P:DNA replication"/>
    <property type="evidence" value="ECO:0007669"/>
    <property type="project" value="UniProtKB-KW"/>
</dbReference>
<sequence length="136" mass="15355">MLNLREQQYLQEMAIPVWELAHPERLQGYQAPGLVLPSSCVLLLVSESLPQGEDATLFIKVLGSMTLKPEQALQITPAQLVTLEKHQLSWIWFAGCEVSLTLDGVNQLSSPLLQDIHGNTQNRRDLWQQICSYDTK</sequence>
<evidence type="ECO:0000256" key="1">
    <source>
        <dbReference type="PIRNR" id="PIRNR029225"/>
    </source>
</evidence>
<dbReference type="eggNOG" id="COG3050">
    <property type="taxonomic scope" value="Bacteria"/>
</dbReference>
<dbReference type="SUPFAM" id="SSF102220">
    <property type="entry name" value="DNA polymerase III psi subunit"/>
    <property type="match status" value="1"/>
</dbReference>
<keyword evidence="1" id="KW-0808">Transferase</keyword>
<accession>A0A1E5E2R9</accession>
<keyword evidence="1" id="KW-0548">Nucleotidyltransferase</keyword>
<name>A0A1E5E2R9_9VIBR</name>
<dbReference type="GO" id="GO:0003887">
    <property type="term" value="F:DNA-directed DNA polymerase activity"/>
    <property type="evidence" value="ECO:0007669"/>
    <property type="project" value="UniProtKB-KW"/>
</dbReference>
<dbReference type="OrthoDB" id="5609147at2"/>
<dbReference type="InterPro" id="IPR004615">
    <property type="entry name" value="DNA_pol_III_psi"/>
</dbReference>
<dbReference type="STRING" id="1188252.A1QC_07990"/>
<protein>
    <recommendedName>
        <fullName evidence="1">DNA polymerase III subunit psi</fullName>
    </recommendedName>
</protein>
<keyword evidence="3" id="KW-1185">Reference proteome</keyword>
<dbReference type="GO" id="GO:0008408">
    <property type="term" value="F:3'-5' exonuclease activity"/>
    <property type="evidence" value="ECO:0007669"/>
    <property type="project" value="InterPro"/>
</dbReference>
<keyword evidence="1" id="KW-0239">DNA-directed DNA polymerase</keyword>
<dbReference type="EMBL" id="AJYK02000057">
    <property type="protein sequence ID" value="OEF25848.1"/>
    <property type="molecule type" value="Genomic_DNA"/>
</dbReference>
<keyword evidence="1" id="KW-0235">DNA replication</keyword>
<comment type="caution">
    <text evidence="2">The sequence shown here is derived from an EMBL/GenBank/DDBJ whole genome shotgun (WGS) entry which is preliminary data.</text>
</comment>
<evidence type="ECO:0000313" key="3">
    <source>
        <dbReference type="Proteomes" id="UP000094070"/>
    </source>
</evidence>
<organism evidence="2 3">
    <name type="scientific">Vibrio rumoiensis 1S-45</name>
    <dbReference type="NCBI Taxonomy" id="1188252"/>
    <lineage>
        <taxon>Bacteria</taxon>
        <taxon>Pseudomonadati</taxon>
        <taxon>Pseudomonadota</taxon>
        <taxon>Gammaproteobacteria</taxon>
        <taxon>Vibrionales</taxon>
        <taxon>Vibrionaceae</taxon>
        <taxon>Vibrio</taxon>
    </lineage>
</organism>
<comment type="function">
    <text evidence="1">Part of the beta sliding clamp loading complex, which hydrolyzes ATP to load the beta clamp onto primed DNA to form the DNA replication pre-initiation complex. DNA polymerase III is a complex, multichain enzyme responsible for most of the replicative synthesis in bacteria. This DNA polymerase also exhibits 3' to 5' exonuclease activity.</text>
</comment>
<dbReference type="PIRSF" id="PIRSF029225">
    <property type="entry name" value="DNA_pol_III_psi"/>
    <property type="match status" value="1"/>
</dbReference>